<organism evidence="1 2">
    <name type="scientific">Mucilaginibacter pocheonensis</name>
    <dbReference type="NCBI Taxonomy" id="398050"/>
    <lineage>
        <taxon>Bacteria</taxon>
        <taxon>Pseudomonadati</taxon>
        <taxon>Bacteroidota</taxon>
        <taxon>Sphingobacteriia</taxon>
        <taxon>Sphingobacteriales</taxon>
        <taxon>Sphingobacteriaceae</taxon>
        <taxon>Mucilaginibacter</taxon>
    </lineage>
</organism>
<evidence type="ECO:0008006" key="3">
    <source>
        <dbReference type="Google" id="ProtNLM"/>
    </source>
</evidence>
<keyword evidence="2" id="KW-1185">Reference proteome</keyword>
<accession>A0ABU1T6W1</accession>
<dbReference type="EMBL" id="JAVDUU010000001">
    <property type="protein sequence ID" value="MDR6941122.1"/>
    <property type="molecule type" value="Genomic_DNA"/>
</dbReference>
<gene>
    <name evidence="1" type="ORF">J2W55_000950</name>
</gene>
<protein>
    <recommendedName>
        <fullName evidence="3">Lipoprotein</fullName>
    </recommendedName>
</protein>
<dbReference type="PROSITE" id="PS51257">
    <property type="entry name" value="PROKAR_LIPOPROTEIN"/>
    <property type="match status" value="1"/>
</dbReference>
<sequence length="200" mass="22578">MKNLLLTFEKKTKHILCAATFVILFMSACTQRETPKSEMTSAIPDSDLLSYKVAKKYVQNYAPRAGVVRKITTDGSSKLATDTLPDTRCIWFSAQRLRALADQIEKEHGDGIRFYLSTYDKEYIGNKQPHQPERAYWGYNTLIMVSTQYINGNHVDYYTNSVTSNPRGHGFIVMTVPENRGELCPPPANCKDIGATLLDN</sequence>
<evidence type="ECO:0000313" key="2">
    <source>
        <dbReference type="Proteomes" id="UP001247620"/>
    </source>
</evidence>
<proteinExistence type="predicted"/>
<dbReference type="Proteomes" id="UP001247620">
    <property type="component" value="Unassembled WGS sequence"/>
</dbReference>
<reference evidence="1 2" key="1">
    <citation type="submission" date="2023-07" db="EMBL/GenBank/DDBJ databases">
        <title>Sorghum-associated microbial communities from plants grown in Nebraska, USA.</title>
        <authorList>
            <person name="Schachtman D."/>
        </authorList>
    </citation>
    <scope>NUCLEOTIDE SEQUENCE [LARGE SCALE GENOMIC DNA]</scope>
    <source>
        <strain evidence="1 2">3262</strain>
    </source>
</reference>
<dbReference type="RefSeq" id="WP_310092512.1">
    <property type="nucleotide sequence ID" value="NZ_JAVDUU010000001.1"/>
</dbReference>
<evidence type="ECO:0000313" key="1">
    <source>
        <dbReference type="EMBL" id="MDR6941122.1"/>
    </source>
</evidence>
<comment type="caution">
    <text evidence="1">The sequence shown here is derived from an EMBL/GenBank/DDBJ whole genome shotgun (WGS) entry which is preliminary data.</text>
</comment>
<name>A0ABU1T6W1_9SPHI</name>